<gene>
    <name evidence="2" type="ORF">WMSIL1_LOCUS6846</name>
</gene>
<organism evidence="2 3">
    <name type="scientific">Hymenolepis diminuta</name>
    <name type="common">Rat tapeworm</name>
    <dbReference type="NCBI Taxonomy" id="6216"/>
    <lineage>
        <taxon>Eukaryota</taxon>
        <taxon>Metazoa</taxon>
        <taxon>Spiralia</taxon>
        <taxon>Lophotrochozoa</taxon>
        <taxon>Platyhelminthes</taxon>
        <taxon>Cestoda</taxon>
        <taxon>Eucestoda</taxon>
        <taxon>Cyclophyllidea</taxon>
        <taxon>Hymenolepididae</taxon>
        <taxon>Hymenolepis</taxon>
    </lineage>
</organism>
<dbReference type="EMBL" id="CABIJS010000222">
    <property type="protein sequence ID" value="VUZ46768.1"/>
    <property type="molecule type" value="Genomic_DNA"/>
</dbReference>
<dbReference type="SUPFAM" id="SSF160651">
    <property type="entry name" value="FLJ32549 C-terminal domain-like"/>
    <property type="match status" value="1"/>
</dbReference>
<evidence type="ECO:0000313" key="2">
    <source>
        <dbReference type="EMBL" id="VUZ46768.1"/>
    </source>
</evidence>
<dbReference type="Proteomes" id="UP000321570">
    <property type="component" value="Unassembled WGS sequence"/>
</dbReference>
<name>A0A564YJ52_HYMDI</name>
<feature type="chain" id="PRO_5022213234" evidence="1">
    <location>
        <begin position="24"/>
        <end position="224"/>
    </location>
</feature>
<keyword evidence="3" id="KW-1185">Reference proteome</keyword>
<evidence type="ECO:0000256" key="1">
    <source>
        <dbReference type="SAM" id="SignalP"/>
    </source>
</evidence>
<dbReference type="AlphaFoldDB" id="A0A564YJ52"/>
<feature type="signal peptide" evidence="1">
    <location>
        <begin position="1"/>
        <end position="23"/>
    </location>
</feature>
<evidence type="ECO:0000313" key="3">
    <source>
        <dbReference type="Proteomes" id="UP000321570"/>
    </source>
</evidence>
<reference evidence="2 3" key="1">
    <citation type="submission" date="2019-07" db="EMBL/GenBank/DDBJ databases">
        <authorList>
            <person name="Jastrzebski P J."/>
            <person name="Paukszto L."/>
            <person name="Jastrzebski P J."/>
        </authorList>
    </citation>
    <scope>NUCLEOTIDE SEQUENCE [LARGE SCALE GENOMIC DNA]</scope>
    <source>
        <strain evidence="2 3">WMS-il1</strain>
    </source>
</reference>
<sequence length="224" mass="25787">MLSLNNYLSFVLYFILGFVKGTADVEGFFWDYSFDKANMYTCIAINVKAYRYWYNPGQIKRQNNSIFTVSFRIQEFVKQHEGSSVSIFFDACLQDFEYLGHSYVPPGAAGMYVKSSITIPCIFTYPPTKSNAVPKKDYWVIVRTLHSLLTVTSWKPPRLIVGQFEAQLGKTFFLQKLEKRYYMAVAVEDEHGALVENSHIRDFINRICDSTQIIDVARGLQSRG</sequence>
<protein>
    <submittedName>
        <fullName evidence="2">Uncharacterized protein</fullName>
    </submittedName>
</protein>
<accession>A0A564YJ52</accession>
<keyword evidence="1" id="KW-0732">Signal</keyword>
<proteinExistence type="predicted"/>
<dbReference type="Gene3D" id="3.30.450.240">
    <property type="match status" value="1"/>
</dbReference>